<evidence type="ECO:0000313" key="1">
    <source>
        <dbReference type="EMBL" id="MBX64256.1"/>
    </source>
</evidence>
<name>A0A2P2QB93_RHIMU</name>
<accession>A0A2P2QB93</accession>
<proteinExistence type="predicted"/>
<sequence length="33" mass="3888">MHTHLSLAMVDDFQYQPIILTELSLEGERIMVR</sequence>
<reference evidence="1" key="1">
    <citation type="submission" date="2018-02" db="EMBL/GenBank/DDBJ databases">
        <title>Rhizophora mucronata_Transcriptome.</title>
        <authorList>
            <person name="Meera S.P."/>
            <person name="Sreeshan A."/>
            <person name="Augustine A."/>
        </authorList>
    </citation>
    <scope>NUCLEOTIDE SEQUENCE</scope>
    <source>
        <tissue evidence="1">Leaf</tissue>
    </source>
</reference>
<organism evidence="1">
    <name type="scientific">Rhizophora mucronata</name>
    <name type="common">Asiatic mangrove</name>
    <dbReference type="NCBI Taxonomy" id="61149"/>
    <lineage>
        <taxon>Eukaryota</taxon>
        <taxon>Viridiplantae</taxon>
        <taxon>Streptophyta</taxon>
        <taxon>Embryophyta</taxon>
        <taxon>Tracheophyta</taxon>
        <taxon>Spermatophyta</taxon>
        <taxon>Magnoliopsida</taxon>
        <taxon>eudicotyledons</taxon>
        <taxon>Gunneridae</taxon>
        <taxon>Pentapetalae</taxon>
        <taxon>rosids</taxon>
        <taxon>fabids</taxon>
        <taxon>Malpighiales</taxon>
        <taxon>Rhizophoraceae</taxon>
        <taxon>Rhizophora</taxon>
    </lineage>
</organism>
<dbReference type="AlphaFoldDB" id="A0A2P2QB93"/>
<dbReference type="EMBL" id="GGEC01083772">
    <property type="protein sequence ID" value="MBX64256.1"/>
    <property type="molecule type" value="Transcribed_RNA"/>
</dbReference>
<protein>
    <submittedName>
        <fullName evidence="1">Uncharacterized protein</fullName>
    </submittedName>
</protein>